<reference evidence="2" key="1">
    <citation type="submission" date="2022-11" db="UniProtKB">
        <authorList>
            <consortium name="WormBaseParasite"/>
        </authorList>
    </citation>
    <scope>IDENTIFICATION</scope>
</reference>
<accession>A0A915PNZ1</accession>
<evidence type="ECO:0000313" key="1">
    <source>
        <dbReference type="Proteomes" id="UP000887581"/>
    </source>
</evidence>
<dbReference type="WBParaSite" id="sdigi.contig3.g384.t1">
    <property type="protein sequence ID" value="sdigi.contig3.g384.t1"/>
    <property type="gene ID" value="sdigi.contig3.g384"/>
</dbReference>
<keyword evidence="1" id="KW-1185">Reference proteome</keyword>
<organism evidence="1 2">
    <name type="scientific">Setaria digitata</name>
    <dbReference type="NCBI Taxonomy" id="48799"/>
    <lineage>
        <taxon>Eukaryota</taxon>
        <taxon>Metazoa</taxon>
        <taxon>Ecdysozoa</taxon>
        <taxon>Nematoda</taxon>
        <taxon>Chromadorea</taxon>
        <taxon>Rhabditida</taxon>
        <taxon>Spirurina</taxon>
        <taxon>Spiruromorpha</taxon>
        <taxon>Filarioidea</taxon>
        <taxon>Setariidae</taxon>
        <taxon>Setaria</taxon>
    </lineage>
</organism>
<dbReference type="AlphaFoldDB" id="A0A915PNZ1"/>
<dbReference type="Proteomes" id="UP000887581">
    <property type="component" value="Unplaced"/>
</dbReference>
<protein>
    <submittedName>
        <fullName evidence="2">Uncharacterized protein</fullName>
    </submittedName>
</protein>
<name>A0A915PNZ1_9BILA</name>
<evidence type="ECO:0000313" key="2">
    <source>
        <dbReference type="WBParaSite" id="sdigi.contig3.g384.t1"/>
    </source>
</evidence>
<sequence length="140" mass="15591">MSSINRPFCSRLFANLQTWLLRRLKGPVFHVFDRPQAEASTMCWFFTEFVAPAYASGRLTWHRVCLCVWVYVEHVVCGCLAISEAGLLPDTNTHTEDRDREAVCDSVASTGCVKWLTLSSSSIPSVVAHLDVGHCRSGKA</sequence>
<proteinExistence type="predicted"/>